<dbReference type="Gene3D" id="3.60.40.10">
    <property type="entry name" value="PPM-type phosphatase domain"/>
    <property type="match status" value="1"/>
</dbReference>
<evidence type="ECO:0000256" key="1">
    <source>
        <dbReference type="ARBA" id="ARBA00013081"/>
    </source>
</evidence>
<dbReference type="AlphaFoldDB" id="A0AAP0B8S6"/>
<gene>
    <name evidence="2" type="primary">PPC6-1</name>
    <name evidence="2" type="ORF">KSP39_PZI015903</name>
</gene>
<dbReference type="EC" id="3.1.3.16" evidence="1"/>
<dbReference type="PANTHER" id="PTHR11439">
    <property type="entry name" value="GAG-POL-RELATED RETROTRANSPOSON"/>
    <property type="match status" value="1"/>
</dbReference>
<dbReference type="PANTHER" id="PTHR11439:SF483">
    <property type="entry name" value="PEPTIDE SYNTHASE GLIP-LIKE, PUTATIVE (AFU_ORTHOLOGUE AFUA_3G12920)-RELATED"/>
    <property type="match status" value="1"/>
</dbReference>
<sequence>MKQKVVVKSSCEAEYIAAANAASQALWLSRVLAEVQGTTPKAPMLRVDNKSAISLIKNPVLHGQSKHIRVKYHFVRESAEEGLISVKFIRSEDQLGDILTKSLGKTKFHELRSKIGLINIDSKHEKSFGSKKDTVFCGVFDGHGPFGHMVARRVRDSLPLKLNSHWEVSLEGGELRQSSIGIAGSMTSEETATVCVDEELRPSIDLKEEKLPGVFTTLKESFLKAFKVMDKELKLKLNVLSFITQLAYTDQAPASPLERWVKPGPWNWRWRNHDDSSHTISSLPVPSV</sequence>
<accession>A0AAP0B8S6</accession>
<name>A0AAP0B8S6_9ASPA</name>
<protein>
    <recommendedName>
        <fullName evidence="1">protein-serine/threonine phosphatase</fullName>
        <ecNumber evidence="1">3.1.3.16</ecNumber>
    </recommendedName>
</protein>
<dbReference type="EMBL" id="JBBWWQ010000013">
    <property type="protein sequence ID" value="KAK8933696.1"/>
    <property type="molecule type" value="Genomic_DNA"/>
</dbReference>
<keyword evidence="3" id="KW-1185">Reference proteome</keyword>
<dbReference type="CDD" id="cd09272">
    <property type="entry name" value="RNase_HI_RT_Ty1"/>
    <property type="match status" value="1"/>
</dbReference>
<proteinExistence type="predicted"/>
<evidence type="ECO:0000313" key="2">
    <source>
        <dbReference type="EMBL" id="KAK8933696.1"/>
    </source>
</evidence>
<dbReference type="Proteomes" id="UP001418222">
    <property type="component" value="Unassembled WGS sequence"/>
</dbReference>
<evidence type="ECO:0000313" key="3">
    <source>
        <dbReference type="Proteomes" id="UP001418222"/>
    </source>
</evidence>
<dbReference type="InterPro" id="IPR036457">
    <property type="entry name" value="PPM-type-like_dom_sf"/>
</dbReference>
<reference evidence="2 3" key="1">
    <citation type="journal article" date="2022" name="Nat. Plants">
        <title>Genomes of leafy and leafless Platanthera orchids illuminate the evolution of mycoheterotrophy.</title>
        <authorList>
            <person name="Li M.H."/>
            <person name="Liu K.W."/>
            <person name="Li Z."/>
            <person name="Lu H.C."/>
            <person name="Ye Q.L."/>
            <person name="Zhang D."/>
            <person name="Wang J.Y."/>
            <person name="Li Y.F."/>
            <person name="Zhong Z.M."/>
            <person name="Liu X."/>
            <person name="Yu X."/>
            <person name="Liu D.K."/>
            <person name="Tu X.D."/>
            <person name="Liu B."/>
            <person name="Hao Y."/>
            <person name="Liao X.Y."/>
            <person name="Jiang Y.T."/>
            <person name="Sun W.H."/>
            <person name="Chen J."/>
            <person name="Chen Y.Q."/>
            <person name="Ai Y."/>
            <person name="Zhai J.W."/>
            <person name="Wu S.S."/>
            <person name="Zhou Z."/>
            <person name="Hsiao Y.Y."/>
            <person name="Wu W.L."/>
            <person name="Chen Y.Y."/>
            <person name="Lin Y.F."/>
            <person name="Hsu J.L."/>
            <person name="Li C.Y."/>
            <person name="Wang Z.W."/>
            <person name="Zhao X."/>
            <person name="Zhong W.Y."/>
            <person name="Ma X.K."/>
            <person name="Ma L."/>
            <person name="Huang J."/>
            <person name="Chen G.Z."/>
            <person name="Huang M.Z."/>
            <person name="Huang L."/>
            <person name="Peng D.H."/>
            <person name="Luo Y.B."/>
            <person name="Zou S.Q."/>
            <person name="Chen S.P."/>
            <person name="Lan S."/>
            <person name="Tsai W.C."/>
            <person name="Van de Peer Y."/>
            <person name="Liu Z.J."/>
        </authorList>
    </citation>
    <scope>NUCLEOTIDE SEQUENCE [LARGE SCALE GENOMIC DNA]</scope>
    <source>
        <strain evidence="2">Lor287</strain>
    </source>
</reference>
<comment type="caution">
    <text evidence="2">The sequence shown here is derived from an EMBL/GenBank/DDBJ whole genome shotgun (WGS) entry which is preliminary data.</text>
</comment>
<dbReference type="GO" id="GO:0004722">
    <property type="term" value="F:protein serine/threonine phosphatase activity"/>
    <property type="evidence" value="ECO:0007669"/>
    <property type="project" value="UniProtKB-EC"/>
</dbReference>
<dbReference type="SUPFAM" id="SSF81606">
    <property type="entry name" value="PP2C-like"/>
    <property type="match status" value="1"/>
</dbReference>
<organism evidence="2 3">
    <name type="scientific">Platanthera zijinensis</name>
    <dbReference type="NCBI Taxonomy" id="2320716"/>
    <lineage>
        <taxon>Eukaryota</taxon>
        <taxon>Viridiplantae</taxon>
        <taxon>Streptophyta</taxon>
        <taxon>Embryophyta</taxon>
        <taxon>Tracheophyta</taxon>
        <taxon>Spermatophyta</taxon>
        <taxon>Magnoliopsida</taxon>
        <taxon>Liliopsida</taxon>
        <taxon>Asparagales</taxon>
        <taxon>Orchidaceae</taxon>
        <taxon>Orchidoideae</taxon>
        <taxon>Orchideae</taxon>
        <taxon>Orchidinae</taxon>
        <taxon>Platanthera</taxon>
    </lineage>
</organism>